<dbReference type="EMBL" id="WOCE01000004">
    <property type="protein sequence ID" value="KAE9615789.1"/>
    <property type="molecule type" value="Genomic_DNA"/>
</dbReference>
<dbReference type="AlphaFoldDB" id="A0A6A4QQ23"/>
<dbReference type="Proteomes" id="UP000447434">
    <property type="component" value="Chromosome 4"/>
</dbReference>
<evidence type="ECO:0000313" key="1">
    <source>
        <dbReference type="EMBL" id="KAE9615789.1"/>
    </source>
</evidence>
<organism evidence="1 2">
    <name type="scientific">Lupinus albus</name>
    <name type="common">White lupine</name>
    <name type="synonym">Lupinus termis</name>
    <dbReference type="NCBI Taxonomy" id="3870"/>
    <lineage>
        <taxon>Eukaryota</taxon>
        <taxon>Viridiplantae</taxon>
        <taxon>Streptophyta</taxon>
        <taxon>Embryophyta</taxon>
        <taxon>Tracheophyta</taxon>
        <taxon>Spermatophyta</taxon>
        <taxon>Magnoliopsida</taxon>
        <taxon>eudicotyledons</taxon>
        <taxon>Gunneridae</taxon>
        <taxon>Pentapetalae</taxon>
        <taxon>rosids</taxon>
        <taxon>fabids</taxon>
        <taxon>Fabales</taxon>
        <taxon>Fabaceae</taxon>
        <taxon>Papilionoideae</taxon>
        <taxon>50 kb inversion clade</taxon>
        <taxon>genistoids sensu lato</taxon>
        <taxon>core genistoids</taxon>
        <taxon>Genisteae</taxon>
        <taxon>Lupinus</taxon>
    </lineage>
</organism>
<sequence length="83" mass="9395">MLFLLLMIILIMPATLIVLWTIIKSITVVLDNPLEPSRDLNISKIITVPCSMQFIITNLLISNTLYPRVCPTINCPKPIDIFL</sequence>
<keyword evidence="2" id="KW-1185">Reference proteome</keyword>
<evidence type="ECO:0000313" key="2">
    <source>
        <dbReference type="Proteomes" id="UP000447434"/>
    </source>
</evidence>
<reference evidence="2" key="1">
    <citation type="journal article" date="2020" name="Nat. Commun.">
        <title>Genome sequence of the cluster root forming white lupin.</title>
        <authorList>
            <person name="Hufnagel B."/>
            <person name="Marques A."/>
            <person name="Soriano A."/>
            <person name="Marques L."/>
            <person name="Divol F."/>
            <person name="Doumas P."/>
            <person name="Sallet E."/>
            <person name="Mancinotti D."/>
            <person name="Carrere S."/>
            <person name="Marande W."/>
            <person name="Arribat S."/>
            <person name="Keller J."/>
            <person name="Huneau C."/>
            <person name="Blein T."/>
            <person name="Aime D."/>
            <person name="Laguerre M."/>
            <person name="Taylor J."/>
            <person name="Schubert V."/>
            <person name="Nelson M."/>
            <person name="Geu-Flores F."/>
            <person name="Crespi M."/>
            <person name="Gallardo-Guerrero K."/>
            <person name="Delaux P.-M."/>
            <person name="Salse J."/>
            <person name="Berges H."/>
            <person name="Guyot R."/>
            <person name="Gouzy J."/>
            <person name="Peret B."/>
        </authorList>
    </citation>
    <scope>NUCLEOTIDE SEQUENCE [LARGE SCALE GENOMIC DNA]</scope>
    <source>
        <strain evidence="2">cv. Amiga</strain>
    </source>
</reference>
<proteinExistence type="predicted"/>
<accession>A0A6A4QQ23</accession>
<name>A0A6A4QQ23_LUPAL</name>
<gene>
    <name evidence="1" type="ORF">Lalb_Chr04g0259011</name>
</gene>
<protein>
    <submittedName>
        <fullName evidence="1">Uncharacterized protein</fullName>
    </submittedName>
</protein>
<comment type="caution">
    <text evidence="1">The sequence shown here is derived from an EMBL/GenBank/DDBJ whole genome shotgun (WGS) entry which is preliminary data.</text>
</comment>